<evidence type="ECO:0000256" key="6">
    <source>
        <dbReference type="ARBA" id="ARBA00023242"/>
    </source>
</evidence>
<keyword evidence="8" id="KW-1185">Reference proteome</keyword>
<dbReference type="PANTHER" id="PTHR13539:SF3">
    <property type="entry name" value="CALMODULIN-LYSINE N-METHYLTRANSFERASE"/>
    <property type="match status" value="1"/>
</dbReference>
<feature type="non-terminal residue" evidence="7">
    <location>
        <position position="1"/>
    </location>
</feature>
<dbReference type="OrthoDB" id="413520at2759"/>
<dbReference type="GO" id="GO:0018025">
    <property type="term" value="F:calmodulin-lysine N-methyltransferase activity"/>
    <property type="evidence" value="ECO:0007669"/>
    <property type="project" value="InterPro"/>
</dbReference>
<name>A0A9N8YPS1_9GLOM</name>
<keyword evidence="6" id="KW-0539">Nucleus</keyword>
<comment type="subcellular location">
    <subcellularLocation>
        <location evidence="2">Cytoplasm</location>
    </subcellularLocation>
    <subcellularLocation>
        <location evidence="1">Nucleus</location>
    </subcellularLocation>
</comment>
<dbReference type="GO" id="GO:0032259">
    <property type="term" value="P:methylation"/>
    <property type="evidence" value="ECO:0007669"/>
    <property type="project" value="UniProtKB-KW"/>
</dbReference>
<keyword evidence="5" id="KW-0808">Transferase</keyword>
<gene>
    <name evidence="7" type="ORF">DERYTH_LOCUS84</name>
</gene>
<sequence length="190" mass="21400">MPLNTTDDNNSITPAKARWKLLSSIISSHDTNSLVIPTKFSKRNHQGFNLFSKTKLDHSPLNDADKVENVTLEKKTLTNSEICLDKHTPKEHNEWYSYYLDDNDCINIRIKIPNYYDVKNSLYSKYSGFLSTGNICVWPAEEVLAYYSLNNLHIFKNKNVCEIGGGMCALAGLFIAAKCQPSSVTLTLTA</sequence>
<dbReference type="GO" id="GO:0005737">
    <property type="term" value="C:cytoplasm"/>
    <property type="evidence" value="ECO:0007669"/>
    <property type="project" value="UniProtKB-SubCell"/>
</dbReference>
<evidence type="ECO:0000256" key="1">
    <source>
        <dbReference type="ARBA" id="ARBA00004123"/>
    </source>
</evidence>
<evidence type="ECO:0000313" key="8">
    <source>
        <dbReference type="Proteomes" id="UP000789405"/>
    </source>
</evidence>
<evidence type="ECO:0000256" key="4">
    <source>
        <dbReference type="ARBA" id="ARBA00022603"/>
    </source>
</evidence>
<evidence type="ECO:0000313" key="7">
    <source>
        <dbReference type="EMBL" id="CAG8444269.1"/>
    </source>
</evidence>
<evidence type="ECO:0000256" key="2">
    <source>
        <dbReference type="ARBA" id="ARBA00004496"/>
    </source>
</evidence>
<dbReference type="Gene3D" id="3.40.50.150">
    <property type="entry name" value="Vaccinia Virus protein VP39"/>
    <property type="match status" value="1"/>
</dbReference>
<keyword evidence="4" id="KW-0489">Methyltransferase</keyword>
<evidence type="ECO:0000256" key="5">
    <source>
        <dbReference type="ARBA" id="ARBA00022679"/>
    </source>
</evidence>
<dbReference type="InterPro" id="IPR029063">
    <property type="entry name" value="SAM-dependent_MTases_sf"/>
</dbReference>
<proteinExistence type="predicted"/>
<dbReference type="GO" id="GO:0005634">
    <property type="term" value="C:nucleus"/>
    <property type="evidence" value="ECO:0007669"/>
    <property type="project" value="UniProtKB-SubCell"/>
</dbReference>
<dbReference type="EMBL" id="CAJVPY010000017">
    <property type="protein sequence ID" value="CAG8444269.1"/>
    <property type="molecule type" value="Genomic_DNA"/>
</dbReference>
<dbReference type="PANTHER" id="PTHR13539">
    <property type="entry name" value="CALMODULIN-LYSINE N-METHYLTRANSFERASE"/>
    <property type="match status" value="1"/>
</dbReference>
<dbReference type="AlphaFoldDB" id="A0A9N8YPS1"/>
<evidence type="ECO:0000256" key="3">
    <source>
        <dbReference type="ARBA" id="ARBA00022490"/>
    </source>
</evidence>
<dbReference type="InterPro" id="IPR025800">
    <property type="entry name" value="CaM-Lys-N-MeTrfase"/>
</dbReference>
<dbReference type="Proteomes" id="UP000789405">
    <property type="component" value="Unassembled WGS sequence"/>
</dbReference>
<protein>
    <submittedName>
        <fullName evidence="7">14798_t:CDS:1</fullName>
    </submittedName>
</protein>
<comment type="caution">
    <text evidence="7">The sequence shown here is derived from an EMBL/GenBank/DDBJ whole genome shotgun (WGS) entry which is preliminary data.</text>
</comment>
<keyword evidence="3" id="KW-0963">Cytoplasm</keyword>
<reference evidence="7" key="1">
    <citation type="submission" date="2021-06" db="EMBL/GenBank/DDBJ databases">
        <authorList>
            <person name="Kallberg Y."/>
            <person name="Tangrot J."/>
            <person name="Rosling A."/>
        </authorList>
    </citation>
    <scope>NUCLEOTIDE SEQUENCE</scope>
    <source>
        <strain evidence="7">MA453B</strain>
    </source>
</reference>
<organism evidence="7 8">
    <name type="scientific">Dentiscutata erythropus</name>
    <dbReference type="NCBI Taxonomy" id="1348616"/>
    <lineage>
        <taxon>Eukaryota</taxon>
        <taxon>Fungi</taxon>
        <taxon>Fungi incertae sedis</taxon>
        <taxon>Mucoromycota</taxon>
        <taxon>Glomeromycotina</taxon>
        <taxon>Glomeromycetes</taxon>
        <taxon>Diversisporales</taxon>
        <taxon>Gigasporaceae</taxon>
        <taxon>Dentiscutata</taxon>
    </lineage>
</organism>
<accession>A0A9N8YPS1</accession>